<gene>
    <name evidence="8" type="primary">LOC108632383</name>
</gene>
<dbReference type="SUPFAM" id="SSF144217">
    <property type="entry name" value="CSL zinc finger"/>
    <property type="match status" value="1"/>
</dbReference>
<dbReference type="Gene3D" id="3.10.660.10">
    <property type="entry name" value="DPH Zinc finger"/>
    <property type="match status" value="1"/>
</dbReference>
<dbReference type="GO" id="GO:0001671">
    <property type="term" value="F:ATPase activator activity"/>
    <property type="evidence" value="ECO:0007669"/>
    <property type="project" value="TreeGrafter"/>
</dbReference>
<dbReference type="InterPro" id="IPR036671">
    <property type="entry name" value="DPH_MB_sf"/>
</dbReference>
<evidence type="ECO:0000256" key="2">
    <source>
        <dbReference type="ARBA" id="ARBA00022723"/>
    </source>
</evidence>
<evidence type="ECO:0000256" key="3">
    <source>
        <dbReference type="ARBA" id="ARBA00022833"/>
    </source>
</evidence>
<dbReference type="CDD" id="cd06257">
    <property type="entry name" value="DnaJ"/>
    <property type="match status" value="1"/>
</dbReference>
<dbReference type="PROSITE" id="PS00636">
    <property type="entry name" value="DNAJ_1"/>
    <property type="match status" value="1"/>
</dbReference>
<keyword evidence="4" id="KW-0408">Iron</keyword>
<dbReference type="PANTHER" id="PTHR45255">
    <property type="entry name" value="DNAJ HOMOLOG SUBFAMILY C MEMBER 24"/>
    <property type="match status" value="1"/>
</dbReference>
<keyword evidence="2" id="KW-0479">Metal-binding</keyword>
<dbReference type="Proteomes" id="UP000694925">
    <property type="component" value="Unplaced"/>
</dbReference>
<dbReference type="PANTHER" id="PTHR45255:SF1">
    <property type="entry name" value="DNAJ HOMOLOG SUBFAMILY C MEMBER 24"/>
    <property type="match status" value="1"/>
</dbReference>
<evidence type="ECO:0000313" key="7">
    <source>
        <dbReference type="Proteomes" id="UP000694925"/>
    </source>
</evidence>
<dbReference type="AlphaFoldDB" id="A0AAJ7JGK1"/>
<evidence type="ECO:0000256" key="1">
    <source>
        <dbReference type="ARBA" id="ARBA00006169"/>
    </source>
</evidence>
<dbReference type="InterPro" id="IPR007872">
    <property type="entry name" value="DPH_MB_dom"/>
</dbReference>
<dbReference type="PROSITE" id="PS50076">
    <property type="entry name" value="DNAJ_2"/>
    <property type="match status" value="1"/>
</dbReference>
<keyword evidence="3" id="KW-0862">Zinc</keyword>
<dbReference type="KEGG" id="ccal:108632383"/>
<sequence>MSLTNYYEILGCSKESSAEDIKRAYRALALKFHPDKSRPEQDGVKFQHVLEAWQVLSNPKLREEYDATQTQEELDSESAPIYARISCNDLETMDNDENVLAYPCRCGGLYCVQKKYVEAKNQLIQVPCLECTFLIVIET</sequence>
<dbReference type="GO" id="GO:0008198">
    <property type="term" value="F:ferrous iron binding"/>
    <property type="evidence" value="ECO:0007669"/>
    <property type="project" value="TreeGrafter"/>
</dbReference>
<dbReference type="InterPro" id="IPR036869">
    <property type="entry name" value="J_dom_sf"/>
</dbReference>
<feature type="domain" description="DPH-type MB" evidence="6">
    <location>
        <begin position="81"/>
        <end position="139"/>
    </location>
</feature>
<dbReference type="Gene3D" id="1.10.287.110">
    <property type="entry name" value="DnaJ domain"/>
    <property type="match status" value="1"/>
</dbReference>
<dbReference type="Pfam" id="PF00226">
    <property type="entry name" value="DnaJ"/>
    <property type="match status" value="1"/>
</dbReference>
<evidence type="ECO:0000259" key="6">
    <source>
        <dbReference type="PROSITE" id="PS51074"/>
    </source>
</evidence>
<dbReference type="GeneID" id="108632383"/>
<name>A0AAJ7JGK1_9HYME</name>
<dbReference type="Pfam" id="PF05207">
    <property type="entry name" value="Zn_ribbon_CSL"/>
    <property type="match status" value="1"/>
</dbReference>
<dbReference type="SMART" id="SM00271">
    <property type="entry name" value="DnaJ"/>
    <property type="match status" value="1"/>
</dbReference>
<evidence type="ECO:0000256" key="4">
    <source>
        <dbReference type="ARBA" id="ARBA00023004"/>
    </source>
</evidence>
<accession>A0AAJ7JGK1</accession>
<protein>
    <submittedName>
        <fullName evidence="8">DnaJ homolog subfamily C member 24-like</fullName>
    </submittedName>
</protein>
<dbReference type="InterPro" id="IPR001623">
    <property type="entry name" value="DnaJ_domain"/>
</dbReference>
<dbReference type="PRINTS" id="PR00625">
    <property type="entry name" value="JDOMAIN"/>
</dbReference>
<reference evidence="8" key="1">
    <citation type="submission" date="2025-08" db="UniProtKB">
        <authorList>
            <consortium name="RefSeq"/>
        </authorList>
    </citation>
    <scope>IDENTIFICATION</scope>
    <source>
        <tissue evidence="8">Whole body</tissue>
    </source>
</reference>
<organism evidence="7 8">
    <name type="scientific">Ceratina calcarata</name>
    <dbReference type="NCBI Taxonomy" id="156304"/>
    <lineage>
        <taxon>Eukaryota</taxon>
        <taxon>Metazoa</taxon>
        <taxon>Ecdysozoa</taxon>
        <taxon>Arthropoda</taxon>
        <taxon>Hexapoda</taxon>
        <taxon>Insecta</taxon>
        <taxon>Pterygota</taxon>
        <taxon>Neoptera</taxon>
        <taxon>Endopterygota</taxon>
        <taxon>Hymenoptera</taxon>
        <taxon>Apocrita</taxon>
        <taxon>Aculeata</taxon>
        <taxon>Apoidea</taxon>
        <taxon>Anthophila</taxon>
        <taxon>Apidae</taxon>
        <taxon>Ceratina</taxon>
        <taxon>Zadontomerus</taxon>
    </lineage>
</organism>
<evidence type="ECO:0000313" key="8">
    <source>
        <dbReference type="RefSeq" id="XP_017892402.1"/>
    </source>
</evidence>
<dbReference type="InterPro" id="IPR018253">
    <property type="entry name" value="DnaJ_domain_CS"/>
</dbReference>
<keyword evidence="7" id="KW-1185">Reference proteome</keyword>
<proteinExistence type="inferred from homology"/>
<dbReference type="SUPFAM" id="SSF46565">
    <property type="entry name" value="Chaperone J-domain"/>
    <property type="match status" value="1"/>
</dbReference>
<comment type="similarity">
    <text evidence="1">Belongs to the DPH4 family.</text>
</comment>
<evidence type="ECO:0000259" key="5">
    <source>
        <dbReference type="PROSITE" id="PS50076"/>
    </source>
</evidence>
<feature type="domain" description="J" evidence="5">
    <location>
        <begin position="5"/>
        <end position="69"/>
    </location>
</feature>
<dbReference type="RefSeq" id="XP_017892402.1">
    <property type="nucleotide sequence ID" value="XM_018036913.2"/>
</dbReference>
<dbReference type="PROSITE" id="PS51074">
    <property type="entry name" value="DPH_MB"/>
    <property type="match status" value="1"/>
</dbReference>